<keyword evidence="5" id="KW-1185">Reference proteome</keyword>
<dbReference type="Pfam" id="PF07910">
    <property type="entry name" value="Peptidase_C78"/>
    <property type="match status" value="1"/>
</dbReference>
<proteinExistence type="predicted"/>
<dbReference type="GO" id="GO:0019783">
    <property type="term" value="F:ubiquitin-like protein peptidase activity"/>
    <property type="evidence" value="ECO:0007669"/>
    <property type="project" value="TreeGrafter"/>
</dbReference>
<evidence type="ECO:0000259" key="3">
    <source>
        <dbReference type="Pfam" id="PF07910"/>
    </source>
</evidence>
<dbReference type="PANTHER" id="PTHR48153">
    <property type="entry name" value="UFM1-SPECIFIC PROTEASE 2"/>
    <property type="match status" value="1"/>
</dbReference>
<dbReference type="STRING" id="90262.A0A1X2IH15"/>
<evidence type="ECO:0000313" key="4">
    <source>
        <dbReference type="EMBL" id="ORZ16454.1"/>
    </source>
</evidence>
<sequence>MSTLPSDFIHEANTAFKEQDYSTVNEAATTISNMQDKGQLLTKRKQEPDMDFEVSQGHKRSYTQMTPYARTRINKDDNLWQILHGLKESSRIPGVIPHLEPHFTTLNHKGNTVAAYLCSSFTDHISTGLMDLGWGCGYRNAQMLMSFLQHTQQDGDAIIRQVPDVSGIQILLERAWEEGFDPQGARQLQYQVYKTRKWIGTTEVYSILSYLGIRSTILDFHQPTGPNQTHEALMDWIQSYFECSSNSNPSGGQKQQNKTVYFTNRPPLYLQHSGHSRTVIGIEILKDGKRNLIMFDPGRRVLRSYRGTSDEPPLTPTYPEDDMVEPSLTMTSEKYDDETRKCNNSNENVANMSFGNRLLSGITQRTSLPANLLRPFRVDAKAIAKNRQYQLLVLGDVIDERSQGGQLYWDEPKGYLLDEVERQDKKSVASIVMTL</sequence>
<feature type="region of interest" description="Disordered" evidence="2">
    <location>
        <begin position="41"/>
        <end position="63"/>
    </location>
</feature>
<name>A0A1X2IH15_9FUNG</name>
<gene>
    <name evidence="4" type="ORF">BCR42DRAFT_491492</name>
</gene>
<evidence type="ECO:0000256" key="2">
    <source>
        <dbReference type="SAM" id="MobiDB-lite"/>
    </source>
</evidence>
<dbReference type="EMBL" id="MCGE01000011">
    <property type="protein sequence ID" value="ORZ16454.1"/>
    <property type="molecule type" value="Genomic_DNA"/>
</dbReference>
<protein>
    <submittedName>
        <fullName evidence="4">Peptidase family C78-domain-containing protein</fullName>
    </submittedName>
</protein>
<feature type="region of interest" description="Disordered" evidence="2">
    <location>
        <begin position="304"/>
        <end position="324"/>
    </location>
</feature>
<dbReference type="InterPro" id="IPR012462">
    <property type="entry name" value="UFSP1/2_DUB_cat"/>
</dbReference>
<dbReference type="PANTHER" id="PTHR48153:SF4">
    <property type="entry name" value="UBIQUITIN CARBOXYL-TERMINAL HYDROLASE MUG105"/>
    <property type="match status" value="1"/>
</dbReference>
<feature type="domain" description="UFSP1/2/DUB catalytic" evidence="3">
    <location>
        <begin position="113"/>
        <end position="298"/>
    </location>
</feature>
<dbReference type="Proteomes" id="UP000193560">
    <property type="component" value="Unassembled WGS sequence"/>
</dbReference>
<dbReference type="OrthoDB" id="288987at2759"/>
<dbReference type="AlphaFoldDB" id="A0A1X2IH15"/>
<comment type="caution">
    <text evidence="4">The sequence shown here is derived from an EMBL/GenBank/DDBJ whole genome shotgun (WGS) entry which is preliminary data.</text>
</comment>
<reference evidence="4 5" key="1">
    <citation type="submission" date="2016-07" db="EMBL/GenBank/DDBJ databases">
        <title>Pervasive Adenine N6-methylation of Active Genes in Fungi.</title>
        <authorList>
            <consortium name="DOE Joint Genome Institute"/>
            <person name="Mondo S.J."/>
            <person name="Dannebaum R.O."/>
            <person name="Kuo R.C."/>
            <person name="Labutti K."/>
            <person name="Haridas S."/>
            <person name="Kuo A."/>
            <person name="Salamov A."/>
            <person name="Ahrendt S.R."/>
            <person name="Lipzen A."/>
            <person name="Sullivan W."/>
            <person name="Andreopoulos W.B."/>
            <person name="Clum A."/>
            <person name="Lindquist E."/>
            <person name="Daum C."/>
            <person name="Ramamoorthy G.K."/>
            <person name="Gryganskyi A."/>
            <person name="Culley D."/>
            <person name="Magnuson J.K."/>
            <person name="James T.Y."/>
            <person name="O'Malley M.A."/>
            <person name="Stajich J.E."/>
            <person name="Spatafora J.W."/>
            <person name="Visel A."/>
            <person name="Grigoriev I.V."/>
        </authorList>
    </citation>
    <scope>NUCLEOTIDE SEQUENCE [LARGE SCALE GENOMIC DNA]</scope>
    <source>
        <strain evidence="4 5">NRRL 1336</strain>
    </source>
</reference>
<keyword evidence="1" id="KW-0378">Hydrolase</keyword>
<dbReference type="Gene3D" id="3.90.70.130">
    <property type="match status" value="1"/>
</dbReference>
<organism evidence="4 5">
    <name type="scientific">Absidia repens</name>
    <dbReference type="NCBI Taxonomy" id="90262"/>
    <lineage>
        <taxon>Eukaryota</taxon>
        <taxon>Fungi</taxon>
        <taxon>Fungi incertae sedis</taxon>
        <taxon>Mucoromycota</taxon>
        <taxon>Mucoromycotina</taxon>
        <taxon>Mucoromycetes</taxon>
        <taxon>Mucorales</taxon>
        <taxon>Cunninghamellaceae</taxon>
        <taxon>Absidia</taxon>
    </lineage>
</organism>
<accession>A0A1X2IH15</accession>
<evidence type="ECO:0000256" key="1">
    <source>
        <dbReference type="ARBA" id="ARBA00022801"/>
    </source>
</evidence>
<evidence type="ECO:0000313" key="5">
    <source>
        <dbReference type="Proteomes" id="UP000193560"/>
    </source>
</evidence>